<sequence>MENRPPSAPIITVEPLRGAGPRPEPEVLARRNAATPLPPTGLAASTDDAGDNDVASGAAAAVEDIADQFLGIDAHPAPPGAPGGPAPAVDDLQVMKGVGPKLAALLHAEGITRFSQIAGLTPDDLTRLDTHLGAFKGRLVRDRIVQQAALLAAGDREGYEREFGRL</sequence>
<dbReference type="EMBL" id="CADCVX010000404">
    <property type="protein sequence ID" value="CAA9521152.1"/>
    <property type="molecule type" value="Genomic_DNA"/>
</dbReference>
<evidence type="ECO:0000256" key="1">
    <source>
        <dbReference type="SAM" id="MobiDB-lite"/>
    </source>
</evidence>
<feature type="region of interest" description="Disordered" evidence="1">
    <location>
        <begin position="1"/>
        <end position="55"/>
    </location>
</feature>
<name>A0A6J4TE99_9SPHN</name>
<protein>
    <recommendedName>
        <fullName evidence="3">Helix-hairpin-helix domain-containing protein</fullName>
    </recommendedName>
</protein>
<gene>
    <name evidence="2" type="ORF">AVDCRST_MAG91-2203</name>
</gene>
<evidence type="ECO:0000313" key="2">
    <source>
        <dbReference type="EMBL" id="CAA9521152.1"/>
    </source>
</evidence>
<reference evidence="2" key="1">
    <citation type="submission" date="2020-02" db="EMBL/GenBank/DDBJ databases">
        <authorList>
            <person name="Meier V. D."/>
        </authorList>
    </citation>
    <scope>NUCLEOTIDE SEQUENCE</scope>
    <source>
        <strain evidence="2">AVDCRST_MAG91</strain>
    </source>
</reference>
<dbReference type="Gene3D" id="1.10.150.20">
    <property type="entry name" value="5' to 3' exonuclease, C-terminal subdomain"/>
    <property type="match status" value="1"/>
</dbReference>
<dbReference type="AlphaFoldDB" id="A0A6J4TE99"/>
<evidence type="ECO:0008006" key="3">
    <source>
        <dbReference type="Google" id="ProtNLM"/>
    </source>
</evidence>
<organism evidence="2">
    <name type="scientific">uncultured Sphingomonadaceae bacterium</name>
    <dbReference type="NCBI Taxonomy" id="169976"/>
    <lineage>
        <taxon>Bacteria</taxon>
        <taxon>Pseudomonadati</taxon>
        <taxon>Pseudomonadota</taxon>
        <taxon>Alphaproteobacteria</taxon>
        <taxon>Sphingomonadales</taxon>
        <taxon>Sphingomonadaceae</taxon>
        <taxon>environmental samples</taxon>
    </lineage>
</organism>
<accession>A0A6J4TE99</accession>
<proteinExistence type="predicted"/>